<dbReference type="GO" id="GO:0016746">
    <property type="term" value="F:acyltransferase activity"/>
    <property type="evidence" value="ECO:0007669"/>
    <property type="project" value="UniProtKB-KW"/>
</dbReference>
<comment type="caution">
    <text evidence="2">The sequence shown here is derived from an EMBL/GenBank/DDBJ whole genome shotgun (WGS) entry which is preliminary data.</text>
</comment>
<keyword evidence="3" id="KW-1185">Reference proteome</keyword>
<name>A0AAV8D3P0_9POAL</name>
<organism evidence="2 3">
    <name type="scientific">Rhynchospora pubera</name>
    <dbReference type="NCBI Taxonomy" id="906938"/>
    <lineage>
        <taxon>Eukaryota</taxon>
        <taxon>Viridiplantae</taxon>
        <taxon>Streptophyta</taxon>
        <taxon>Embryophyta</taxon>
        <taxon>Tracheophyta</taxon>
        <taxon>Spermatophyta</taxon>
        <taxon>Magnoliopsida</taxon>
        <taxon>Liliopsida</taxon>
        <taxon>Poales</taxon>
        <taxon>Cyperaceae</taxon>
        <taxon>Cyperoideae</taxon>
        <taxon>Rhynchosporeae</taxon>
        <taxon>Rhynchospora</taxon>
    </lineage>
</organism>
<protein>
    <submittedName>
        <fullName evidence="2">Phosphate acyltransferase</fullName>
    </submittedName>
</protein>
<gene>
    <name evidence="2" type="ORF">LUZ62_071772</name>
</gene>
<feature type="compositionally biased region" description="Basic and acidic residues" evidence="1">
    <location>
        <begin position="34"/>
        <end position="60"/>
    </location>
</feature>
<accession>A0AAV8D3P0</accession>
<feature type="compositionally biased region" description="Polar residues" evidence="1">
    <location>
        <begin position="161"/>
        <end position="172"/>
    </location>
</feature>
<evidence type="ECO:0000256" key="1">
    <source>
        <dbReference type="SAM" id="MobiDB-lite"/>
    </source>
</evidence>
<dbReference type="PANTHER" id="PTHR34194">
    <property type="entry name" value="F14J8.16 PROTEIN"/>
    <property type="match status" value="1"/>
</dbReference>
<keyword evidence="2" id="KW-0808">Transferase</keyword>
<feature type="region of interest" description="Disordered" evidence="1">
    <location>
        <begin position="159"/>
        <end position="192"/>
    </location>
</feature>
<dbReference type="PANTHER" id="PTHR34194:SF25">
    <property type="entry name" value="OS05G0423200 PROTEIN"/>
    <property type="match status" value="1"/>
</dbReference>
<dbReference type="EMBL" id="JAMFTS010000004">
    <property type="protein sequence ID" value="KAJ4761397.1"/>
    <property type="molecule type" value="Genomic_DNA"/>
</dbReference>
<proteinExistence type="predicted"/>
<feature type="region of interest" description="Disordered" evidence="1">
    <location>
        <begin position="34"/>
        <end position="85"/>
    </location>
</feature>
<feature type="compositionally biased region" description="Basic residues" evidence="1">
    <location>
        <begin position="65"/>
        <end position="80"/>
    </location>
</feature>
<dbReference type="AlphaFoldDB" id="A0AAV8D3P0"/>
<reference evidence="2" key="1">
    <citation type="submission" date="2022-08" db="EMBL/GenBank/DDBJ databases">
        <authorList>
            <person name="Marques A."/>
        </authorList>
    </citation>
    <scope>NUCLEOTIDE SEQUENCE</scope>
    <source>
        <strain evidence="2">RhyPub2mFocal</strain>
        <tissue evidence="2">Leaves</tissue>
    </source>
</reference>
<evidence type="ECO:0000313" key="3">
    <source>
        <dbReference type="Proteomes" id="UP001140206"/>
    </source>
</evidence>
<dbReference type="Proteomes" id="UP001140206">
    <property type="component" value="Chromosome 4"/>
</dbReference>
<evidence type="ECO:0000313" key="2">
    <source>
        <dbReference type="EMBL" id="KAJ4761397.1"/>
    </source>
</evidence>
<sequence>MTLRAVRSSLPLRSSLVCGAPPLRPLSLSIGLSREEKRREEKRRSLSREQNRTETEEKRRTLAGMKKKQQKQKQKQKQKNKASTMSMTMTMDPLYKLFLDHLTPHGTSYILQIDHPHLALGLPLPLYLKYEGGHTTATSSYPTIPPTCLRAFSSKKKKTIPPTNSLINNNAQTKTTTTTTTKTKRKRTPLPDDSYDRFLKHLNFNQGIMILDLDGGRKVIYEQLSDNISTNLPTQNPLASPNQGEDNVLPVISPDLRSFDEKLAAVLSHPFDQNEYEALMNEAIRRKPVMKHRNLRNMSKGYRTPEAGQSYLDYYPDLAIQITEADKYERLNLLRKFFFWLENLCHDGAYMPWVPKALSDKLVFD</sequence>
<keyword evidence="2" id="KW-0012">Acyltransferase</keyword>